<organism evidence="1 2">
    <name type="scientific">Urbifossiella limnaea</name>
    <dbReference type="NCBI Taxonomy" id="2528023"/>
    <lineage>
        <taxon>Bacteria</taxon>
        <taxon>Pseudomonadati</taxon>
        <taxon>Planctomycetota</taxon>
        <taxon>Planctomycetia</taxon>
        <taxon>Gemmatales</taxon>
        <taxon>Gemmataceae</taxon>
        <taxon>Urbifossiella</taxon>
    </lineage>
</organism>
<evidence type="ECO:0000313" key="2">
    <source>
        <dbReference type="Proteomes" id="UP000319576"/>
    </source>
</evidence>
<keyword evidence="2" id="KW-1185">Reference proteome</keyword>
<evidence type="ECO:0008006" key="3">
    <source>
        <dbReference type="Google" id="ProtNLM"/>
    </source>
</evidence>
<accession>A0A517XSE4</accession>
<dbReference type="SUPFAM" id="SSF48452">
    <property type="entry name" value="TPR-like"/>
    <property type="match status" value="1"/>
</dbReference>
<gene>
    <name evidence="1" type="ORF">ETAA1_23860</name>
</gene>
<dbReference type="EMBL" id="CP036273">
    <property type="protein sequence ID" value="QDU20434.1"/>
    <property type="molecule type" value="Genomic_DNA"/>
</dbReference>
<dbReference type="Gene3D" id="1.25.40.10">
    <property type="entry name" value="Tetratricopeptide repeat domain"/>
    <property type="match status" value="1"/>
</dbReference>
<dbReference type="InterPro" id="IPR011990">
    <property type="entry name" value="TPR-like_helical_dom_sf"/>
</dbReference>
<dbReference type="Proteomes" id="UP000319576">
    <property type="component" value="Chromosome"/>
</dbReference>
<dbReference type="AlphaFoldDB" id="A0A517XSE4"/>
<protein>
    <recommendedName>
        <fullName evidence="3">Tetratricopeptide repeat protein</fullName>
    </recommendedName>
</protein>
<dbReference type="OrthoDB" id="271750at2"/>
<dbReference type="RefSeq" id="WP_145237964.1">
    <property type="nucleotide sequence ID" value="NZ_CP036273.1"/>
</dbReference>
<evidence type="ECO:0000313" key="1">
    <source>
        <dbReference type="EMBL" id="QDU20434.1"/>
    </source>
</evidence>
<sequence length="146" mass="16815">MPSPSKRPSPPAGEGFPPGSVLSFLADRNQVDFELDFFGRILSGNPDFHEVLRAQASNLTTKGRLHDGLTIDKKLVSTRPEDPTAHYNLACRYALLKQPDLALVTLRRAVELGYRDFRYMEEDRDLESIRKDPRFRQLVKEFRRKK</sequence>
<dbReference type="KEGG" id="uli:ETAA1_23860"/>
<dbReference type="NCBIfam" id="NF047558">
    <property type="entry name" value="TPR_END_plus"/>
    <property type="match status" value="1"/>
</dbReference>
<proteinExistence type="predicted"/>
<reference evidence="1 2" key="1">
    <citation type="submission" date="2019-02" db="EMBL/GenBank/DDBJ databases">
        <title>Deep-cultivation of Planctomycetes and their phenomic and genomic characterization uncovers novel biology.</title>
        <authorList>
            <person name="Wiegand S."/>
            <person name="Jogler M."/>
            <person name="Boedeker C."/>
            <person name="Pinto D."/>
            <person name="Vollmers J."/>
            <person name="Rivas-Marin E."/>
            <person name="Kohn T."/>
            <person name="Peeters S.H."/>
            <person name="Heuer A."/>
            <person name="Rast P."/>
            <person name="Oberbeckmann S."/>
            <person name="Bunk B."/>
            <person name="Jeske O."/>
            <person name="Meyerdierks A."/>
            <person name="Storesund J.E."/>
            <person name="Kallscheuer N."/>
            <person name="Luecker S."/>
            <person name="Lage O.M."/>
            <person name="Pohl T."/>
            <person name="Merkel B.J."/>
            <person name="Hornburger P."/>
            <person name="Mueller R.-W."/>
            <person name="Bruemmer F."/>
            <person name="Labrenz M."/>
            <person name="Spormann A.M."/>
            <person name="Op den Camp H."/>
            <person name="Overmann J."/>
            <person name="Amann R."/>
            <person name="Jetten M.S.M."/>
            <person name="Mascher T."/>
            <person name="Medema M.H."/>
            <person name="Devos D.P."/>
            <person name="Kaster A.-K."/>
            <person name="Ovreas L."/>
            <person name="Rohde M."/>
            <person name="Galperin M.Y."/>
            <person name="Jogler C."/>
        </authorList>
    </citation>
    <scope>NUCLEOTIDE SEQUENCE [LARGE SCALE GENOMIC DNA]</scope>
    <source>
        <strain evidence="1 2">ETA_A1</strain>
    </source>
</reference>
<name>A0A517XSE4_9BACT</name>